<dbReference type="AlphaFoldDB" id="A0AAE3NZQ7"/>
<dbReference type="Proteomes" id="UP001220964">
    <property type="component" value="Unassembled WGS sequence"/>
</dbReference>
<evidence type="ECO:0000313" key="2">
    <source>
        <dbReference type="Proteomes" id="UP001220964"/>
    </source>
</evidence>
<dbReference type="EMBL" id="JARGYC010000119">
    <property type="protein sequence ID" value="MDF0603692.1"/>
    <property type="molecule type" value="Genomic_DNA"/>
</dbReference>
<accession>A0AAE3NZQ7</accession>
<protein>
    <recommendedName>
        <fullName evidence="3">DUF1127 domain-containing protein</fullName>
    </recommendedName>
</protein>
<evidence type="ECO:0000313" key="1">
    <source>
        <dbReference type="EMBL" id="MDF0603692.1"/>
    </source>
</evidence>
<evidence type="ECO:0008006" key="3">
    <source>
        <dbReference type="Google" id="ProtNLM"/>
    </source>
</evidence>
<organism evidence="1 2">
    <name type="scientific">Psychromarinibacter sediminicola</name>
    <dbReference type="NCBI Taxonomy" id="3033385"/>
    <lineage>
        <taxon>Bacteria</taxon>
        <taxon>Pseudomonadati</taxon>
        <taxon>Pseudomonadota</taxon>
        <taxon>Alphaproteobacteria</taxon>
        <taxon>Rhodobacterales</taxon>
        <taxon>Paracoccaceae</taxon>
        <taxon>Psychromarinibacter</taxon>
    </lineage>
</organism>
<gene>
    <name evidence="1" type="ORF">P1J78_23485</name>
</gene>
<sequence length="61" mass="6907">MTLTTPRRRSALRAGLGHFLRRFAAASRYEPLFALTDAQLAVRGYSREGLTRTYFAGRAYP</sequence>
<reference evidence="1" key="1">
    <citation type="submission" date="2023-03" db="EMBL/GenBank/DDBJ databases">
        <title>Multiphase analysis and comparison of six strains from genera Psychromarinibacter, Lutimaribacter, and Maritimibacter, including a novel species: Psychromarinibacter sediminicola sp. nov.</title>
        <authorList>
            <person name="Wang Y.-H."/>
            <person name="Ye M.-Q."/>
            <person name="Du Z.-J."/>
        </authorList>
    </citation>
    <scope>NUCLEOTIDE SEQUENCE</scope>
    <source>
        <strain evidence="1">C21-152</strain>
    </source>
</reference>
<keyword evidence="2" id="KW-1185">Reference proteome</keyword>
<comment type="caution">
    <text evidence="1">The sequence shown here is derived from an EMBL/GenBank/DDBJ whole genome shotgun (WGS) entry which is preliminary data.</text>
</comment>
<name>A0AAE3NZQ7_9RHOB</name>
<dbReference type="RefSeq" id="WP_275569807.1">
    <property type="nucleotide sequence ID" value="NZ_JARGYC010000119.1"/>
</dbReference>
<proteinExistence type="predicted"/>